<dbReference type="AlphaFoldDB" id="A0AAV2CAF5"/>
<feature type="region of interest" description="Disordered" evidence="1">
    <location>
        <begin position="1"/>
        <end position="21"/>
    </location>
</feature>
<organism evidence="2 3">
    <name type="scientific">Linum trigynum</name>
    <dbReference type="NCBI Taxonomy" id="586398"/>
    <lineage>
        <taxon>Eukaryota</taxon>
        <taxon>Viridiplantae</taxon>
        <taxon>Streptophyta</taxon>
        <taxon>Embryophyta</taxon>
        <taxon>Tracheophyta</taxon>
        <taxon>Spermatophyta</taxon>
        <taxon>Magnoliopsida</taxon>
        <taxon>eudicotyledons</taxon>
        <taxon>Gunneridae</taxon>
        <taxon>Pentapetalae</taxon>
        <taxon>rosids</taxon>
        <taxon>fabids</taxon>
        <taxon>Malpighiales</taxon>
        <taxon>Linaceae</taxon>
        <taxon>Linum</taxon>
    </lineage>
</organism>
<keyword evidence="3" id="KW-1185">Reference proteome</keyword>
<reference evidence="2 3" key="1">
    <citation type="submission" date="2024-04" db="EMBL/GenBank/DDBJ databases">
        <authorList>
            <person name="Fracassetti M."/>
        </authorList>
    </citation>
    <scope>NUCLEOTIDE SEQUENCE [LARGE SCALE GENOMIC DNA]</scope>
</reference>
<evidence type="ECO:0000256" key="1">
    <source>
        <dbReference type="SAM" id="MobiDB-lite"/>
    </source>
</evidence>
<dbReference type="EMBL" id="OZ034813">
    <property type="protein sequence ID" value="CAL1353370.1"/>
    <property type="molecule type" value="Genomic_DNA"/>
</dbReference>
<evidence type="ECO:0000313" key="2">
    <source>
        <dbReference type="EMBL" id="CAL1353370.1"/>
    </source>
</evidence>
<gene>
    <name evidence="2" type="ORF">LTRI10_LOCUS1273</name>
</gene>
<evidence type="ECO:0000313" key="3">
    <source>
        <dbReference type="Proteomes" id="UP001497516"/>
    </source>
</evidence>
<dbReference type="Proteomes" id="UP001497516">
    <property type="component" value="Chromosome 1"/>
</dbReference>
<name>A0AAV2CAF5_9ROSI</name>
<sequence length="83" mass="9163">MVWSSSPWKAPKSHLASSSQCCRTPSPMPPVNHCSPTPTAMYGYSNDSTVLWRRDTIPEASTPSLSRISLSCFRTAMPCRPHP</sequence>
<protein>
    <submittedName>
        <fullName evidence="2">Uncharacterized protein</fullName>
    </submittedName>
</protein>
<proteinExistence type="predicted"/>
<accession>A0AAV2CAF5</accession>